<dbReference type="STRING" id="582667.SAMN05192568_101915"/>
<protein>
    <recommendedName>
        <fullName evidence="3">DUF1134 domain-containing protein</fullName>
    </recommendedName>
</protein>
<dbReference type="InterPro" id="IPR008325">
    <property type="entry name" value="EipA-like"/>
</dbReference>
<dbReference type="RefSeq" id="WP_092042817.1">
    <property type="nucleotide sequence ID" value="NZ_FOTK01000019.1"/>
</dbReference>
<proteinExistence type="predicted"/>
<organism evidence="1 2">
    <name type="scientific">Methylobacterium pseudosasicola</name>
    <dbReference type="NCBI Taxonomy" id="582667"/>
    <lineage>
        <taxon>Bacteria</taxon>
        <taxon>Pseudomonadati</taxon>
        <taxon>Pseudomonadota</taxon>
        <taxon>Alphaproteobacteria</taxon>
        <taxon>Hyphomicrobiales</taxon>
        <taxon>Methylobacteriaceae</taxon>
        <taxon>Methylobacterium</taxon>
    </lineage>
</organism>
<dbReference type="EMBL" id="FOTK01000019">
    <property type="protein sequence ID" value="SFM09157.1"/>
    <property type="molecule type" value="Genomic_DNA"/>
</dbReference>
<evidence type="ECO:0000313" key="1">
    <source>
        <dbReference type="EMBL" id="SFM09157.1"/>
    </source>
</evidence>
<accession>A0A1I4N1G4</accession>
<evidence type="ECO:0008006" key="3">
    <source>
        <dbReference type="Google" id="ProtNLM"/>
    </source>
</evidence>
<sequence length="206" mass="21946">MTARDERGTHRRHLLRAGLGLALGAPLAGLAGLGPALARGEDLDTPETFRPGEIVESGHRFFGSVSRGLALTVEEAGRRWGEPNGYILGQEGGGAVVAGVRYGEGTLYTRNAGQKHVYWQGPSLGFDVGGDGARTMMLVYNLPNVRDLFRRFGGVDGSAYLVGGFGMTAVVSDRIIVVPIRSGVGARLGINVGYLKFTREATWNPF</sequence>
<name>A0A1I4N1G4_9HYPH</name>
<dbReference type="Proteomes" id="UP000199048">
    <property type="component" value="Unassembled WGS sequence"/>
</dbReference>
<dbReference type="PROSITE" id="PS51318">
    <property type="entry name" value="TAT"/>
    <property type="match status" value="1"/>
</dbReference>
<evidence type="ECO:0000313" key="2">
    <source>
        <dbReference type="Proteomes" id="UP000199048"/>
    </source>
</evidence>
<gene>
    <name evidence="1" type="ORF">SAMN05192568_101915</name>
</gene>
<dbReference type="OrthoDB" id="9796051at2"/>
<dbReference type="AlphaFoldDB" id="A0A1I4N1G4"/>
<dbReference type="InterPro" id="IPR006311">
    <property type="entry name" value="TAT_signal"/>
</dbReference>
<keyword evidence="2" id="KW-1185">Reference proteome</keyword>
<reference evidence="2" key="1">
    <citation type="submission" date="2016-10" db="EMBL/GenBank/DDBJ databases">
        <authorList>
            <person name="Varghese N."/>
            <person name="Submissions S."/>
        </authorList>
    </citation>
    <scope>NUCLEOTIDE SEQUENCE [LARGE SCALE GENOMIC DNA]</scope>
    <source>
        <strain evidence="2">BL36</strain>
    </source>
</reference>
<dbReference type="Pfam" id="PF06577">
    <property type="entry name" value="EipA"/>
    <property type="match status" value="1"/>
</dbReference>